<name>A0A6P8B4R0_PYRGI</name>
<proteinExistence type="predicted"/>
<reference evidence="3" key="3">
    <citation type="submission" date="2025-08" db="UniProtKB">
        <authorList>
            <consortium name="RefSeq"/>
        </authorList>
    </citation>
    <scope>IDENTIFICATION</scope>
    <source>
        <strain evidence="3">NI907</strain>
    </source>
</reference>
<dbReference type="KEGG" id="pgri:PgNI_05442"/>
<evidence type="ECO:0000313" key="2">
    <source>
        <dbReference type="Proteomes" id="UP000515153"/>
    </source>
</evidence>
<accession>A0A6P8B4R0</accession>
<evidence type="ECO:0000313" key="3">
    <source>
        <dbReference type="RefSeq" id="XP_030982143.1"/>
    </source>
</evidence>
<dbReference type="GeneID" id="41960382"/>
<keyword evidence="2" id="KW-1185">Reference proteome</keyword>
<dbReference type="Proteomes" id="UP000515153">
    <property type="component" value="Chromosome I"/>
</dbReference>
<reference evidence="2 3" key="1">
    <citation type="journal article" date="2019" name="Mol. Biol. Evol.">
        <title>Blast fungal genomes show frequent chromosomal changes, gene gains and losses, and effector gene turnover.</title>
        <authorList>
            <person name="Gomez Luciano L.B."/>
            <person name="Jason Tsai I."/>
            <person name="Chuma I."/>
            <person name="Tosa Y."/>
            <person name="Chen Y.H."/>
            <person name="Li J.Y."/>
            <person name="Li M.Y."/>
            <person name="Jade Lu M.Y."/>
            <person name="Nakayashiki H."/>
            <person name="Li W.H."/>
        </authorList>
    </citation>
    <scope>NUCLEOTIDE SEQUENCE [LARGE SCALE GENOMIC DNA]</scope>
    <source>
        <strain evidence="2 3">NI907</strain>
    </source>
</reference>
<organism evidence="2 3">
    <name type="scientific">Pyricularia grisea</name>
    <name type="common">Crabgrass-specific blast fungus</name>
    <name type="synonym">Magnaporthe grisea</name>
    <dbReference type="NCBI Taxonomy" id="148305"/>
    <lineage>
        <taxon>Eukaryota</taxon>
        <taxon>Fungi</taxon>
        <taxon>Dikarya</taxon>
        <taxon>Ascomycota</taxon>
        <taxon>Pezizomycotina</taxon>
        <taxon>Sordariomycetes</taxon>
        <taxon>Sordariomycetidae</taxon>
        <taxon>Magnaporthales</taxon>
        <taxon>Pyriculariaceae</taxon>
        <taxon>Pyricularia</taxon>
    </lineage>
</organism>
<reference evidence="3" key="2">
    <citation type="submission" date="2019-10" db="EMBL/GenBank/DDBJ databases">
        <authorList>
            <consortium name="NCBI Genome Project"/>
        </authorList>
    </citation>
    <scope>NUCLEOTIDE SEQUENCE</scope>
    <source>
        <strain evidence="3">NI907</strain>
    </source>
</reference>
<dbReference type="RefSeq" id="XP_030982143.1">
    <property type="nucleotide sequence ID" value="XM_031125473.1"/>
</dbReference>
<dbReference type="AlphaFoldDB" id="A0A6P8B4R0"/>
<feature type="region of interest" description="Disordered" evidence="1">
    <location>
        <begin position="144"/>
        <end position="167"/>
    </location>
</feature>
<protein>
    <submittedName>
        <fullName evidence="3">Uncharacterized protein</fullName>
    </submittedName>
</protein>
<evidence type="ECO:0000256" key="1">
    <source>
        <dbReference type="SAM" id="MobiDB-lite"/>
    </source>
</evidence>
<gene>
    <name evidence="3" type="ORF">PgNI_05442</name>
</gene>
<sequence length="167" mass="17336">MSSTSAPPPTLPPNVSIFSPANPATAEALLQGRLFTRLTTSAGTEAARLAKALEQHAPGCQGHFLTHNNVVLIFDGGEQVVDVEDVHHEHFRLVCLALKEANIGIDVAGCVFDSPEVAQAGFQLDKLSSGSILVIDLMAGDDNDDDSDDGADDLAGLGKGDMGATLS</sequence>